<keyword evidence="4" id="KW-0274">FAD</keyword>
<keyword evidence="5" id="KW-0560">Oxidoreductase</keyword>
<sequence length="494" mass="54402">MHSYLAAFVAGFPLLATAQSLFDARSTNYTAIFASGLSSGASIHFPNQPDYNTSIVQRYSTWDQPDFFVTIKPATDQDVQYVIKTANRYNIPFLATGGGHGSEPGFAKVKNAVNIDLSNFREKKIDTKANRLTIGPGMAFFEFEKDLYDVGKHIPVGNAYCVNMIGATIGAAHGPYQGMHGLGIDALRSVRLVTASGDIVTASDTQNKDLFWAVRGAGANFGIITSATYEIYDAPNGGNLVEADFAYNGSVNAALWQLLESWDETYPREMGLTMVASFNRAANATSLSASMSFFGTKEQAQPWVDQFVAIGPTRWQSQTIPWWNASQAQGFGTGSNSCRKGVYNNHPSVGTKQTNAETYTKVVQQHWDFAASRPWFNGIMFLQRFNTTATLAVPKDKQGVYPGREFGSLIVFQNFYDGPAHDTEVYNYQNPLRAQLAATSGFGKLRTYINYAYGDEGPEVWYGKENLPKLSQLKRKWDPLNKFGAGNPIPLNYS</sequence>
<feature type="chain" id="PRO_5040514480" evidence="6">
    <location>
        <begin position="19"/>
        <end position="494"/>
    </location>
</feature>
<dbReference type="EMBL" id="ML993865">
    <property type="protein sequence ID" value="KAF2204952.1"/>
    <property type="molecule type" value="Genomic_DNA"/>
</dbReference>
<evidence type="ECO:0000256" key="6">
    <source>
        <dbReference type="SAM" id="SignalP"/>
    </source>
</evidence>
<keyword evidence="9" id="KW-1185">Reference proteome</keyword>
<comment type="caution">
    <text evidence="8">The sequence shown here is derived from an EMBL/GenBank/DDBJ whole genome shotgun (WGS) entry which is preliminary data.</text>
</comment>
<dbReference type="Proteomes" id="UP000799536">
    <property type="component" value="Unassembled WGS sequence"/>
</dbReference>
<feature type="signal peptide" evidence="6">
    <location>
        <begin position="1"/>
        <end position="18"/>
    </location>
</feature>
<dbReference type="InterPro" id="IPR016166">
    <property type="entry name" value="FAD-bd_PCMH"/>
</dbReference>
<dbReference type="InterPro" id="IPR036318">
    <property type="entry name" value="FAD-bd_PCMH-like_sf"/>
</dbReference>
<dbReference type="GO" id="GO:0071949">
    <property type="term" value="F:FAD binding"/>
    <property type="evidence" value="ECO:0007669"/>
    <property type="project" value="InterPro"/>
</dbReference>
<feature type="domain" description="FAD-binding PCMH-type" evidence="7">
    <location>
        <begin position="61"/>
        <end position="234"/>
    </location>
</feature>
<gene>
    <name evidence="8" type="ORF">GQ43DRAFT_460351</name>
</gene>
<evidence type="ECO:0000256" key="4">
    <source>
        <dbReference type="ARBA" id="ARBA00022827"/>
    </source>
</evidence>
<evidence type="ECO:0000259" key="7">
    <source>
        <dbReference type="PROSITE" id="PS51387"/>
    </source>
</evidence>
<dbReference type="Gene3D" id="3.40.462.20">
    <property type="match status" value="1"/>
</dbReference>
<dbReference type="InterPro" id="IPR050416">
    <property type="entry name" value="FAD-linked_Oxidoreductase"/>
</dbReference>
<evidence type="ECO:0000256" key="3">
    <source>
        <dbReference type="ARBA" id="ARBA00022729"/>
    </source>
</evidence>
<dbReference type="PROSITE" id="PS51387">
    <property type="entry name" value="FAD_PCMH"/>
    <property type="match status" value="1"/>
</dbReference>
<organism evidence="8 9">
    <name type="scientific">Delitschia confertaspora ATCC 74209</name>
    <dbReference type="NCBI Taxonomy" id="1513339"/>
    <lineage>
        <taxon>Eukaryota</taxon>
        <taxon>Fungi</taxon>
        <taxon>Dikarya</taxon>
        <taxon>Ascomycota</taxon>
        <taxon>Pezizomycotina</taxon>
        <taxon>Dothideomycetes</taxon>
        <taxon>Pleosporomycetidae</taxon>
        <taxon>Pleosporales</taxon>
        <taxon>Delitschiaceae</taxon>
        <taxon>Delitschia</taxon>
    </lineage>
</organism>
<dbReference type="InterPro" id="IPR012951">
    <property type="entry name" value="BBE"/>
</dbReference>
<reference evidence="8" key="1">
    <citation type="journal article" date="2020" name="Stud. Mycol.">
        <title>101 Dothideomycetes genomes: a test case for predicting lifestyles and emergence of pathogens.</title>
        <authorList>
            <person name="Haridas S."/>
            <person name="Albert R."/>
            <person name="Binder M."/>
            <person name="Bloem J."/>
            <person name="Labutti K."/>
            <person name="Salamov A."/>
            <person name="Andreopoulos B."/>
            <person name="Baker S."/>
            <person name="Barry K."/>
            <person name="Bills G."/>
            <person name="Bluhm B."/>
            <person name="Cannon C."/>
            <person name="Castanera R."/>
            <person name="Culley D."/>
            <person name="Daum C."/>
            <person name="Ezra D."/>
            <person name="Gonzalez J."/>
            <person name="Henrissat B."/>
            <person name="Kuo A."/>
            <person name="Liang C."/>
            <person name="Lipzen A."/>
            <person name="Lutzoni F."/>
            <person name="Magnuson J."/>
            <person name="Mondo S."/>
            <person name="Nolan M."/>
            <person name="Ohm R."/>
            <person name="Pangilinan J."/>
            <person name="Park H.-J."/>
            <person name="Ramirez L."/>
            <person name="Alfaro M."/>
            <person name="Sun H."/>
            <person name="Tritt A."/>
            <person name="Yoshinaga Y."/>
            <person name="Zwiers L.-H."/>
            <person name="Turgeon B."/>
            <person name="Goodwin S."/>
            <person name="Spatafora J."/>
            <person name="Crous P."/>
            <person name="Grigoriev I."/>
        </authorList>
    </citation>
    <scope>NUCLEOTIDE SEQUENCE</scope>
    <source>
        <strain evidence="8">ATCC 74209</strain>
    </source>
</reference>
<dbReference type="Pfam" id="PF01565">
    <property type="entry name" value="FAD_binding_4"/>
    <property type="match status" value="1"/>
</dbReference>
<protein>
    <submittedName>
        <fullName evidence="8">FAD-binding domain-containing protein</fullName>
    </submittedName>
</protein>
<dbReference type="GO" id="GO:0016491">
    <property type="term" value="F:oxidoreductase activity"/>
    <property type="evidence" value="ECO:0007669"/>
    <property type="project" value="UniProtKB-KW"/>
</dbReference>
<evidence type="ECO:0000256" key="2">
    <source>
        <dbReference type="ARBA" id="ARBA00022630"/>
    </source>
</evidence>
<dbReference type="PANTHER" id="PTHR42973">
    <property type="entry name" value="BINDING OXIDOREDUCTASE, PUTATIVE (AFU_ORTHOLOGUE AFUA_1G17690)-RELATED"/>
    <property type="match status" value="1"/>
</dbReference>
<dbReference type="SUPFAM" id="SSF56176">
    <property type="entry name" value="FAD-binding/transporter-associated domain-like"/>
    <property type="match status" value="1"/>
</dbReference>
<evidence type="ECO:0000313" key="9">
    <source>
        <dbReference type="Proteomes" id="UP000799536"/>
    </source>
</evidence>
<dbReference type="PANTHER" id="PTHR42973:SF32">
    <property type="entry name" value="FAD-LINKED OXIDOREDUCTASE AFOF"/>
    <property type="match status" value="1"/>
</dbReference>
<comment type="similarity">
    <text evidence="1">Belongs to the oxygen-dependent FAD-linked oxidoreductase family.</text>
</comment>
<dbReference type="OrthoDB" id="415825at2759"/>
<name>A0A9P4MWA8_9PLEO</name>
<evidence type="ECO:0000313" key="8">
    <source>
        <dbReference type="EMBL" id="KAF2204952.1"/>
    </source>
</evidence>
<dbReference type="InterPro" id="IPR016169">
    <property type="entry name" value="FAD-bd_PCMH_sub2"/>
</dbReference>
<accession>A0A9P4MWA8</accession>
<dbReference type="Gene3D" id="3.30.465.10">
    <property type="match status" value="1"/>
</dbReference>
<dbReference type="InterPro" id="IPR006094">
    <property type="entry name" value="Oxid_FAD_bind_N"/>
</dbReference>
<dbReference type="AlphaFoldDB" id="A0A9P4MWA8"/>
<dbReference type="Pfam" id="PF08031">
    <property type="entry name" value="BBE"/>
    <property type="match status" value="1"/>
</dbReference>
<proteinExistence type="inferred from homology"/>
<evidence type="ECO:0000256" key="1">
    <source>
        <dbReference type="ARBA" id="ARBA00005466"/>
    </source>
</evidence>
<evidence type="ECO:0000256" key="5">
    <source>
        <dbReference type="ARBA" id="ARBA00023002"/>
    </source>
</evidence>
<keyword evidence="2" id="KW-0285">Flavoprotein</keyword>
<keyword evidence="3 6" id="KW-0732">Signal</keyword>